<comment type="similarity">
    <text evidence="2 9">Belongs to the phytosulfokine family.</text>
</comment>
<evidence type="ECO:0000256" key="10">
    <source>
        <dbReference type="SAM" id="MobiDB-lite"/>
    </source>
</evidence>
<dbReference type="InterPro" id="IPR009438">
    <property type="entry name" value="Phytosulfokine"/>
</dbReference>
<gene>
    <name evidence="11" type="ORF">C5167_013595</name>
</gene>
<dbReference type="Gramene" id="RZC54728">
    <property type="protein sequence ID" value="RZC54728"/>
    <property type="gene ID" value="C5167_013595"/>
</dbReference>
<feature type="compositionally biased region" description="Acidic residues" evidence="10">
    <location>
        <begin position="45"/>
        <end position="55"/>
    </location>
</feature>
<comment type="PTM">
    <text evidence="9">PSK-alpha is produced by endopeptidase digestion. PSK-beta is produced from PSK-alpha by exopeptidase digestion.</text>
</comment>
<proteinExistence type="inferred from homology"/>
<evidence type="ECO:0000256" key="5">
    <source>
        <dbReference type="ARBA" id="ARBA00022641"/>
    </source>
</evidence>
<dbReference type="OrthoDB" id="1858282at2759"/>
<keyword evidence="7 9" id="KW-0221">Differentiation</keyword>
<keyword evidence="12" id="KW-1185">Reference proteome</keyword>
<keyword evidence="4 9" id="KW-0964">Secreted</keyword>
<dbReference type="GO" id="GO:0008083">
    <property type="term" value="F:growth factor activity"/>
    <property type="evidence" value="ECO:0007669"/>
    <property type="project" value="UniProtKB-UniRule"/>
</dbReference>
<dbReference type="PANTHER" id="PTHR33285:SF55">
    <property type="entry name" value="PHYTOSULFOKINES 3"/>
    <property type="match status" value="1"/>
</dbReference>
<keyword evidence="5 9" id="KW-0765">Sulfation</keyword>
<dbReference type="Pfam" id="PF06404">
    <property type="entry name" value="PSK"/>
    <property type="match status" value="1"/>
</dbReference>
<dbReference type="EMBL" id="CM010717">
    <property type="protein sequence ID" value="RZC54728.1"/>
    <property type="molecule type" value="Genomic_DNA"/>
</dbReference>
<reference evidence="11 12" key="1">
    <citation type="journal article" date="2018" name="Science">
        <title>The opium poppy genome and morphinan production.</title>
        <authorList>
            <person name="Guo L."/>
            <person name="Winzer T."/>
            <person name="Yang X."/>
            <person name="Li Y."/>
            <person name="Ning Z."/>
            <person name="He Z."/>
            <person name="Teodor R."/>
            <person name="Lu Y."/>
            <person name="Bowser T.A."/>
            <person name="Graham I.A."/>
            <person name="Ye K."/>
        </authorList>
    </citation>
    <scope>NUCLEOTIDE SEQUENCE [LARGE SCALE GENOMIC DNA]</scope>
    <source>
        <strain evidence="12">cv. HN1</strain>
        <tissue evidence="11">Leaves</tissue>
    </source>
</reference>
<feature type="signal peptide" evidence="9">
    <location>
        <begin position="1"/>
        <end position="24"/>
    </location>
</feature>
<feature type="compositionally biased region" description="Polar residues" evidence="10">
    <location>
        <begin position="32"/>
        <end position="42"/>
    </location>
</feature>
<dbReference type="PANTHER" id="PTHR33285">
    <property type="entry name" value="PHYTOSULFOKINES 3"/>
    <property type="match status" value="1"/>
</dbReference>
<comment type="function">
    <text evidence="9">Promotes plant cell differentiation, organogenesis and somatic embryogenesis as well as cell proliferation.</text>
</comment>
<evidence type="ECO:0000256" key="3">
    <source>
        <dbReference type="ARBA" id="ARBA00022473"/>
    </source>
</evidence>
<evidence type="ECO:0000256" key="2">
    <source>
        <dbReference type="ARBA" id="ARBA00010781"/>
    </source>
</evidence>
<feature type="region of interest" description="Disordered" evidence="10">
    <location>
        <begin position="24"/>
        <end position="55"/>
    </location>
</feature>
<keyword evidence="8 9" id="KW-0339">Growth factor</keyword>
<evidence type="ECO:0000256" key="9">
    <source>
        <dbReference type="RuleBase" id="RU368031"/>
    </source>
</evidence>
<comment type="PTM">
    <text evidence="9">Sulfation is important for activity and for the binding to a putative membrane receptor.</text>
</comment>
<evidence type="ECO:0000256" key="1">
    <source>
        <dbReference type="ARBA" id="ARBA00004613"/>
    </source>
</evidence>
<evidence type="ECO:0000313" key="12">
    <source>
        <dbReference type="Proteomes" id="UP000316621"/>
    </source>
</evidence>
<evidence type="ECO:0000256" key="8">
    <source>
        <dbReference type="ARBA" id="ARBA00023030"/>
    </source>
</evidence>
<sequence length="84" mass="9443">MSRLSKTLFLISLLLFMSLGASTARPEPVHPNDSSPLTNQHQADGDQEDFNDETNCEGVGGDECLMRRTLIAHTDYIYTQKKRD</sequence>
<dbReference type="AlphaFoldDB" id="A0A4Y7J4Q2"/>
<protein>
    <recommendedName>
        <fullName evidence="9">Phytosulfokine</fullName>
    </recommendedName>
    <component>
        <recommendedName>
            <fullName evidence="9">Phytosulfokine-alpha</fullName>
            <shortName evidence="9">PSK-alpha</shortName>
            <shortName evidence="9">Phytosulfokine-a</shortName>
        </recommendedName>
    </component>
    <component>
        <recommendedName>
            <fullName evidence="9">Phytosulfokine-beta</fullName>
            <shortName evidence="9">PSK-beta</shortName>
            <shortName evidence="9">Phytosulfokine-b</shortName>
        </recommendedName>
    </component>
</protein>
<comment type="subcellular location">
    <subcellularLocation>
        <location evidence="1 9">Secreted</location>
    </subcellularLocation>
</comment>
<evidence type="ECO:0000256" key="7">
    <source>
        <dbReference type="ARBA" id="ARBA00022782"/>
    </source>
</evidence>
<dbReference type="GO" id="GO:0005576">
    <property type="term" value="C:extracellular region"/>
    <property type="evidence" value="ECO:0007669"/>
    <property type="project" value="UniProtKB-SubCell"/>
</dbReference>
<evidence type="ECO:0000256" key="4">
    <source>
        <dbReference type="ARBA" id="ARBA00022525"/>
    </source>
</evidence>
<dbReference type="OMA" id="AADPCNM"/>
<organism evidence="11 12">
    <name type="scientific">Papaver somniferum</name>
    <name type="common">Opium poppy</name>
    <dbReference type="NCBI Taxonomy" id="3469"/>
    <lineage>
        <taxon>Eukaryota</taxon>
        <taxon>Viridiplantae</taxon>
        <taxon>Streptophyta</taxon>
        <taxon>Embryophyta</taxon>
        <taxon>Tracheophyta</taxon>
        <taxon>Spermatophyta</taxon>
        <taxon>Magnoliopsida</taxon>
        <taxon>Ranunculales</taxon>
        <taxon>Papaveraceae</taxon>
        <taxon>Papaveroideae</taxon>
        <taxon>Papaver</taxon>
    </lineage>
</organism>
<dbReference type="GO" id="GO:0008283">
    <property type="term" value="P:cell population proliferation"/>
    <property type="evidence" value="ECO:0007669"/>
    <property type="project" value="UniProtKB-UniRule"/>
</dbReference>
<evidence type="ECO:0000313" key="11">
    <source>
        <dbReference type="EMBL" id="RZC54728.1"/>
    </source>
</evidence>
<keyword evidence="3 9" id="KW-0217">Developmental protein</keyword>
<evidence type="ECO:0000256" key="6">
    <source>
        <dbReference type="ARBA" id="ARBA00022729"/>
    </source>
</evidence>
<dbReference type="GO" id="GO:0030154">
    <property type="term" value="P:cell differentiation"/>
    <property type="evidence" value="ECO:0007669"/>
    <property type="project" value="UniProtKB-UniRule"/>
</dbReference>
<accession>A0A4Y7J4Q2</accession>
<feature type="chain" id="PRO_5031604199" description="Phytosulfokine" evidence="9">
    <location>
        <begin position="25"/>
        <end position="84"/>
    </location>
</feature>
<dbReference type="Proteomes" id="UP000316621">
    <property type="component" value="Chromosome 3"/>
</dbReference>
<name>A0A4Y7J4Q2_PAPSO</name>
<keyword evidence="6 9" id="KW-0732">Signal</keyword>